<accession>A0ABT7PM24</accession>
<feature type="domain" description="Schlafen AlbA-2" evidence="1">
    <location>
        <begin position="2"/>
        <end position="98"/>
    </location>
</feature>
<name>A0ABT7PM24_9BACT</name>
<keyword evidence="2" id="KW-0547">Nucleotide-binding</keyword>
<keyword evidence="2" id="KW-0067">ATP-binding</keyword>
<protein>
    <submittedName>
        <fullName evidence="2">ATP-binding protein</fullName>
    </submittedName>
</protein>
<dbReference type="Pfam" id="PF04326">
    <property type="entry name" value="SLFN_AlbA_2"/>
    <property type="match status" value="1"/>
</dbReference>
<dbReference type="InterPro" id="IPR007421">
    <property type="entry name" value="Schlafen_AlbA_2_dom"/>
</dbReference>
<dbReference type="Gene3D" id="3.30.950.30">
    <property type="entry name" value="Schlafen, AAA domain"/>
    <property type="match status" value="1"/>
</dbReference>
<keyword evidence="3" id="KW-1185">Reference proteome</keyword>
<gene>
    <name evidence="2" type="ORF">QTN89_19040</name>
</gene>
<dbReference type="RefSeq" id="WP_289165037.1">
    <property type="nucleotide sequence ID" value="NZ_JASZZN010000014.1"/>
</dbReference>
<evidence type="ECO:0000313" key="3">
    <source>
        <dbReference type="Proteomes" id="UP001239462"/>
    </source>
</evidence>
<proteinExistence type="predicted"/>
<organism evidence="2 3">
    <name type="scientific">Roseiconus lacunae</name>
    <dbReference type="NCBI Taxonomy" id="2605694"/>
    <lineage>
        <taxon>Bacteria</taxon>
        <taxon>Pseudomonadati</taxon>
        <taxon>Planctomycetota</taxon>
        <taxon>Planctomycetia</taxon>
        <taxon>Pirellulales</taxon>
        <taxon>Pirellulaceae</taxon>
        <taxon>Roseiconus</taxon>
    </lineage>
</organism>
<evidence type="ECO:0000259" key="1">
    <source>
        <dbReference type="Pfam" id="PF04326"/>
    </source>
</evidence>
<comment type="caution">
    <text evidence="2">The sequence shown here is derived from an EMBL/GenBank/DDBJ whole genome shotgun (WGS) entry which is preliminary data.</text>
</comment>
<dbReference type="Proteomes" id="UP001239462">
    <property type="component" value="Unassembled WGS sequence"/>
</dbReference>
<dbReference type="EMBL" id="JASZZN010000014">
    <property type="protein sequence ID" value="MDM4017552.1"/>
    <property type="molecule type" value="Genomic_DNA"/>
</dbReference>
<dbReference type="GO" id="GO:0005524">
    <property type="term" value="F:ATP binding"/>
    <property type="evidence" value="ECO:0007669"/>
    <property type="project" value="UniProtKB-KW"/>
</dbReference>
<evidence type="ECO:0000313" key="2">
    <source>
        <dbReference type="EMBL" id="MDM4017552.1"/>
    </source>
</evidence>
<dbReference type="InterPro" id="IPR038461">
    <property type="entry name" value="Schlafen_AlbA_2_dom_sf"/>
</dbReference>
<sequence>MTKYCVALANEGGGRIILGVTDERPRQIVGSKAFQQPERTRKGLCERIPGGIDFEEINHSDCAPDSRVLVFSVPSRPVGVAIQHDGHRWVRKEDSLVEMCDDRLRRIYSESGHDFSADVCASVTPGDLDGLAIENFRERWIAKAEKAGDQEQARRVRSLDDAQLLEDVGASYVRVYTFLSHIFDYGNSELEKRAIFYKHLTRLLKFGRERQGVDLSEVRLTHHNLKNRGKQKMNLREGETPQLEPLSAAGSGQVREKQTAYLSEIIAKVNNLFEDELTENDKLVYVNDVLKGKLLESETLQQQARNNTKEQFANSPDLKTEILTAVMQALDAHTEMSTQALNSQTVQEGLRDILIGPSKLYESLRETDPTPPEGAA</sequence>
<reference evidence="2 3" key="1">
    <citation type="submission" date="2023-06" db="EMBL/GenBank/DDBJ databases">
        <title>Roseiconus lacunae JC819 isolated from Gulf of Mannar region, Tamil Nadu.</title>
        <authorList>
            <person name="Pk S."/>
            <person name="Ch S."/>
            <person name="Ch V.R."/>
        </authorList>
    </citation>
    <scope>NUCLEOTIDE SEQUENCE [LARGE SCALE GENOMIC DNA]</scope>
    <source>
        <strain evidence="2 3">JC819</strain>
    </source>
</reference>